<keyword evidence="2" id="KW-1185">Reference proteome</keyword>
<evidence type="ECO:0000313" key="1">
    <source>
        <dbReference type="EMBL" id="MBD2609361.1"/>
    </source>
</evidence>
<reference evidence="1 2" key="1">
    <citation type="journal article" date="2020" name="ISME J.">
        <title>Comparative genomics reveals insights into cyanobacterial evolution and habitat adaptation.</title>
        <authorList>
            <person name="Chen M.Y."/>
            <person name="Teng W.K."/>
            <person name="Zhao L."/>
            <person name="Hu C.X."/>
            <person name="Zhou Y.K."/>
            <person name="Han B.P."/>
            <person name="Song L.R."/>
            <person name="Shu W.S."/>
        </authorList>
    </citation>
    <scope>NUCLEOTIDE SEQUENCE [LARGE SCALE GENOMIC DNA]</scope>
    <source>
        <strain evidence="1 2">FACHB-248</strain>
    </source>
</reference>
<protein>
    <recommendedName>
        <fullName evidence="3">PAS domain-containing protein</fullName>
    </recommendedName>
</protein>
<accession>A0ABR8H261</accession>
<dbReference type="SUPFAM" id="SSF55785">
    <property type="entry name" value="PYP-like sensor domain (PAS domain)"/>
    <property type="match status" value="1"/>
</dbReference>
<proteinExistence type="predicted"/>
<dbReference type="InterPro" id="IPR035965">
    <property type="entry name" value="PAS-like_dom_sf"/>
</dbReference>
<dbReference type="Proteomes" id="UP000660380">
    <property type="component" value="Unassembled WGS sequence"/>
</dbReference>
<evidence type="ECO:0008006" key="3">
    <source>
        <dbReference type="Google" id="ProtNLM"/>
    </source>
</evidence>
<name>A0ABR8H261_9CYAN</name>
<comment type="caution">
    <text evidence="1">The sequence shown here is derived from an EMBL/GenBank/DDBJ whole genome shotgun (WGS) entry which is preliminary data.</text>
</comment>
<gene>
    <name evidence="1" type="ORF">H6G81_33940</name>
</gene>
<dbReference type="EMBL" id="JACJTA010000149">
    <property type="protein sequence ID" value="MBD2609361.1"/>
    <property type="molecule type" value="Genomic_DNA"/>
</dbReference>
<dbReference type="Gene3D" id="3.30.450.20">
    <property type="entry name" value="PAS domain"/>
    <property type="match status" value="1"/>
</dbReference>
<dbReference type="RefSeq" id="WP_063628671.1">
    <property type="nucleotide sequence ID" value="NZ_JACJTA010000149.1"/>
</dbReference>
<sequence>MNCLNKGKIQPNAAGILVVDSNRTMVSLNRNFLDLWSISQHHYMSRHDEEVLKFVSKQFEYPKSFFKEVQQIYMQQHLEIHDTIQLKDGRIFERHSQPQWLEEKYVGRLWMFSCIAESRLANNLLESSVTSCKYPILVNF</sequence>
<evidence type="ECO:0000313" key="2">
    <source>
        <dbReference type="Proteomes" id="UP000660380"/>
    </source>
</evidence>
<organism evidence="1 2">
    <name type="scientific">Scytonema hofmannii FACHB-248</name>
    <dbReference type="NCBI Taxonomy" id="1842502"/>
    <lineage>
        <taxon>Bacteria</taxon>
        <taxon>Bacillati</taxon>
        <taxon>Cyanobacteriota</taxon>
        <taxon>Cyanophyceae</taxon>
        <taxon>Nostocales</taxon>
        <taxon>Scytonemataceae</taxon>
        <taxon>Scytonema</taxon>
    </lineage>
</organism>